<evidence type="ECO:0000256" key="4">
    <source>
        <dbReference type="ARBA" id="ARBA00023033"/>
    </source>
</evidence>
<evidence type="ECO:0000313" key="6">
    <source>
        <dbReference type="EMBL" id="QBD75475.1"/>
    </source>
</evidence>
<dbReference type="OrthoDB" id="4288123at2"/>
<evidence type="ECO:0000256" key="2">
    <source>
        <dbReference type="ARBA" id="ARBA00022643"/>
    </source>
</evidence>
<dbReference type="RefSeq" id="WP_129886073.1">
    <property type="nucleotide sequence ID" value="NZ_CP035758.1"/>
</dbReference>
<dbReference type="InterPro" id="IPR011251">
    <property type="entry name" value="Luciferase-like_dom"/>
</dbReference>
<feature type="domain" description="Luciferase-like" evidence="5">
    <location>
        <begin position="6"/>
        <end position="257"/>
    </location>
</feature>
<accession>A0A4P6JK06</accession>
<dbReference type="SUPFAM" id="SSF51679">
    <property type="entry name" value="Bacterial luciferase-like"/>
    <property type="match status" value="1"/>
</dbReference>
<dbReference type="PANTHER" id="PTHR42847:SF4">
    <property type="entry name" value="ALKANESULFONATE MONOOXYGENASE-RELATED"/>
    <property type="match status" value="1"/>
</dbReference>
<dbReference type="NCBIfam" id="TIGR03621">
    <property type="entry name" value="F420_MSMEG_2516"/>
    <property type="match status" value="1"/>
</dbReference>
<dbReference type="InterPro" id="IPR050172">
    <property type="entry name" value="SsuD_RutA_monooxygenase"/>
</dbReference>
<reference evidence="6 7" key="1">
    <citation type="submission" date="2019-01" db="EMBL/GenBank/DDBJ databases">
        <title>Ktedonosporobacter rubrisoli SCAWS-G2.</title>
        <authorList>
            <person name="Huang Y."/>
            <person name="Yan B."/>
        </authorList>
    </citation>
    <scope>NUCLEOTIDE SEQUENCE [LARGE SCALE GENOMIC DNA]</scope>
    <source>
        <strain evidence="6 7">SCAWS-G2</strain>
    </source>
</reference>
<name>A0A4P6JK06_KTERU</name>
<dbReference type="Proteomes" id="UP000290365">
    <property type="component" value="Chromosome"/>
</dbReference>
<dbReference type="EMBL" id="CP035758">
    <property type="protein sequence ID" value="QBD75475.1"/>
    <property type="molecule type" value="Genomic_DNA"/>
</dbReference>
<gene>
    <name evidence="6" type="ORF">EPA93_05445</name>
</gene>
<evidence type="ECO:0000256" key="1">
    <source>
        <dbReference type="ARBA" id="ARBA00022630"/>
    </source>
</evidence>
<evidence type="ECO:0000256" key="3">
    <source>
        <dbReference type="ARBA" id="ARBA00023002"/>
    </source>
</evidence>
<dbReference type="AlphaFoldDB" id="A0A4P6JK06"/>
<keyword evidence="4" id="KW-0503">Monooxygenase</keyword>
<dbReference type="Gene3D" id="3.20.20.30">
    <property type="entry name" value="Luciferase-like domain"/>
    <property type="match status" value="1"/>
</dbReference>
<keyword evidence="3" id="KW-0560">Oxidoreductase</keyword>
<dbReference type="InterPro" id="IPR019923">
    <property type="entry name" value="Lucif-like_OxRdtase_MSMEG_2516"/>
</dbReference>
<organism evidence="6 7">
    <name type="scientific">Ktedonosporobacter rubrisoli</name>
    <dbReference type="NCBI Taxonomy" id="2509675"/>
    <lineage>
        <taxon>Bacteria</taxon>
        <taxon>Bacillati</taxon>
        <taxon>Chloroflexota</taxon>
        <taxon>Ktedonobacteria</taxon>
        <taxon>Ktedonobacterales</taxon>
        <taxon>Ktedonosporobacteraceae</taxon>
        <taxon>Ktedonosporobacter</taxon>
    </lineage>
</organism>
<dbReference type="PANTHER" id="PTHR42847">
    <property type="entry name" value="ALKANESULFONATE MONOOXYGENASE"/>
    <property type="match status" value="1"/>
</dbReference>
<evidence type="ECO:0000259" key="5">
    <source>
        <dbReference type="Pfam" id="PF00296"/>
    </source>
</evidence>
<dbReference type="Pfam" id="PF00296">
    <property type="entry name" value="Bac_luciferase"/>
    <property type="match status" value="1"/>
</dbReference>
<protein>
    <submittedName>
        <fullName evidence="6">LLM class F420-dependent oxidoreductase</fullName>
    </submittedName>
</protein>
<dbReference type="GO" id="GO:0046306">
    <property type="term" value="P:alkanesulfonate catabolic process"/>
    <property type="evidence" value="ECO:0007669"/>
    <property type="project" value="TreeGrafter"/>
</dbReference>
<keyword evidence="2" id="KW-0288">FMN</keyword>
<proteinExistence type="predicted"/>
<keyword evidence="7" id="KW-1185">Reference proteome</keyword>
<dbReference type="GO" id="GO:0008726">
    <property type="term" value="F:alkanesulfonate monooxygenase activity"/>
    <property type="evidence" value="ECO:0007669"/>
    <property type="project" value="TreeGrafter"/>
</dbReference>
<keyword evidence="1" id="KW-0285">Flavoprotein</keyword>
<sequence>MAIQHLFRFGVVVTTGAPSREQWISKARNIENLGYATLLVADHFSHAFSPLVALQAAADATTKLRVGSFVFDNDFRHPAVLAKEVATLDVLTDGRFDLGLGGGWNQEEYQQIGLPFEAAGVRLSRLEESIRIIKGLFADEPATFTGKHYTIHNLDGLPKPVQRPHPPLFIGGGGKRLLTLAAREAEIIGIHYKVNQDGTIDQEEYTSAGLARKVAWIRETAGERFNQLEFNLLIAHVEITENRQQAIERFLQEKRWQNLTIEQVIDMPYVLIGTEEQIIEELLMQREQSHISYFTVFDKHYETFAPIVERLAGR</sequence>
<evidence type="ECO:0000313" key="7">
    <source>
        <dbReference type="Proteomes" id="UP000290365"/>
    </source>
</evidence>
<dbReference type="KEGG" id="kbs:EPA93_05445"/>
<dbReference type="InterPro" id="IPR036661">
    <property type="entry name" value="Luciferase-like_sf"/>
</dbReference>